<dbReference type="Pfam" id="PF01979">
    <property type="entry name" value="Amidohydro_1"/>
    <property type="match status" value="1"/>
</dbReference>
<proteinExistence type="predicted"/>
<feature type="domain" description="Amidohydrolase-related" evidence="4">
    <location>
        <begin position="66"/>
        <end position="409"/>
    </location>
</feature>
<dbReference type="CDD" id="cd01298">
    <property type="entry name" value="ATZ_TRZ_like"/>
    <property type="match status" value="1"/>
</dbReference>
<dbReference type="RefSeq" id="WP_187242980.1">
    <property type="nucleotide sequence ID" value="NZ_BAAAOK010000028.1"/>
</dbReference>
<dbReference type="PANTHER" id="PTHR43794">
    <property type="entry name" value="AMINOHYDROLASE SSNA-RELATED"/>
    <property type="match status" value="1"/>
</dbReference>
<feature type="domain" description="Aminodeoxyfutalosine deaminase/Imidazolonepropionase-like composite" evidence="5">
    <location>
        <begin position="32"/>
        <end position="54"/>
    </location>
</feature>
<dbReference type="EMBL" id="JABVEC010000006">
    <property type="protein sequence ID" value="MBC6465968.1"/>
    <property type="molecule type" value="Genomic_DNA"/>
</dbReference>
<evidence type="ECO:0000256" key="2">
    <source>
        <dbReference type="ARBA" id="ARBA00022801"/>
    </source>
</evidence>
<dbReference type="InterPro" id="IPR032466">
    <property type="entry name" value="Metal_Hydrolase"/>
</dbReference>
<dbReference type="InterPro" id="IPR054418">
    <property type="entry name" value="MQNX/HUTI_composite_N"/>
</dbReference>
<dbReference type="SUPFAM" id="SSF51338">
    <property type="entry name" value="Composite domain of metallo-dependent hydrolases"/>
    <property type="match status" value="1"/>
</dbReference>
<protein>
    <submittedName>
        <fullName evidence="6">Amidohydrolase</fullName>
    </submittedName>
</protein>
<dbReference type="InterPro" id="IPR050287">
    <property type="entry name" value="MTA/SAH_deaminase"/>
</dbReference>
<keyword evidence="2" id="KW-0378">Hydrolase</keyword>
<dbReference type="Proteomes" id="UP000805614">
    <property type="component" value="Unassembled WGS sequence"/>
</dbReference>
<evidence type="ECO:0000256" key="3">
    <source>
        <dbReference type="ARBA" id="ARBA00022833"/>
    </source>
</evidence>
<reference evidence="6 7" key="1">
    <citation type="submission" date="2020-06" db="EMBL/GenBank/DDBJ databases">
        <title>Actinomadura xiongansis sp. nov., isolated from soil of Baiyangdian.</title>
        <authorList>
            <person name="Zhang X."/>
        </authorList>
    </citation>
    <scope>NUCLEOTIDE SEQUENCE [LARGE SCALE GENOMIC DNA]</scope>
    <source>
        <strain evidence="6 7">HBUM206468</strain>
    </source>
</reference>
<evidence type="ECO:0000259" key="4">
    <source>
        <dbReference type="Pfam" id="PF01979"/>
    </source>
</evidence>
<comment type="caution">
    <text evidence="6">The sequence shown here is derived from an EMBL/GenBank/DDBJ whole genome shotgun (WGS) entry which is preliminary data.</text>
</comment>
<accession>A0ABR7LMC7</accession>
<dbReference type="SUPFAM" id="SSF51556">
    <property type="entry name" value="Metallo-dependent hydrolases"/>
    <property type="match status" value="1"/>
</dbReference>
<sequence length="435" mass="45225">MTAAERADLADLIVTGGDVLTVDEAGTVVPGGAVAIRDGVIAAVGPAAEVTARYAAGEVLDASGCLVLPGLVNAHTHLAMTVFRGRADDVDLQGFLAEVIAAEVALLSPEMVAVGVECAIAESVRSGVTGALDMYWFHEAAAEVAVRTGFRLLTGPTFMDIEGPPDGRDFTTRLDWARADLAGGRPYVMAHSTYTLDPGQLREVTALAREHDAVLHIHAAENAGEVDMVAGRYGRRPVELLDDLGLLGPDTVLAHAVHLTDGEIAALARTGTAVAHCPGSNLKLAAGVARVPELLAAGVPVGLGTDGAVSSNTLDMFTALRTAAIVHKGFSGDPTVVDARQAVRMATIGSARAVGMGDRLGSLEPGKQADLIVVDLNAPHLLPRHDPWSTLAYAATAADVRDTVVAGRVLMRDRHLTTLDESRIGNLLQRVTAAR</sequence>
<organism evidence="6 7">
    <name type="scientific">Actinomadura alba</name>
    <dbReference type="NCBI Taxonomy" id="406431"/>
    <lineage>
        <taxon>Bacteria</taxon>
        <taxon>Bacillati</taxon>
        <taxon>Actinomycetota</taxon>
        <taxon>Actinomycetes</taxon>
        <taxon>Streptosporangiales</taxon>
        <taxon>Thermomonosporaceae</taxon>
        <taxon>Actinomadura</taxon>
    </lineage>
</organism>
<evidence type="ECO:0000313" key="7">
    <source>
        <dbReference type="Proteomes" id="UP000805614"/>
    </source>
</evidence>
<dbReference type="PANTHER" id="PTHR43794:SF11">
    <property type="entry name" value="AMIDOHYDROLASE-RELATED DOMAIN-CONTAINING PROTEIN"/>
    <property type="match status" value="1"/>
</dbReference>
<evidence type="ECO:0000259" key="5">
    <source>
        <dbReference type="Pfam" id="PF22039"/>
    </source>
</evidence>
<keyword evidence="7" id="KW-1185">Reference proteome</keyword>
<dbReference type="Pfam" id="PF22039">
    <property type="entry name" value="HUTI_composite_bact"/>
    <property type="match status" value="1"/>
</dbReference>
<dbReference type="InterPro" id="IPR011059">
    <property type="entry name" value="Metal-dep_hydrolase_composite"/>
</dbReference>
<evidence type="ECO:0000256" key="1">
    <source>
        <dbReference type="ARBA" id="ARBA00022723"/>
    </source>
</evidence>
<dbReference type="Gene3D" id="3.20.20.140">
    <property type="entry name" value="Metal-dependent hydrolases"/>
    <property type="match status" value="1"/>
</dbReference>
<evidence type="ECO:0000313" key="6">
    <source>
        <dbReference type="EMBL" id="MBC6465968.1"/>
    </source>
</evidence>
<keyword evidence="3" id="KW-0862">Zinc</keyword>
<keyword evidence="1" id="KW-0479">Metal-binding</keyword>
<name>A0ABR7LMC7_9ACTN</name>
<gene>
    <name evidence="6" type="ORF">HKK74_10715</name>
</gene>
<dbReference type="InterPro" id="IPR006680">
    <property type="entry name" value="Amidohydro-rel"/>
</dbReference>
<dbReference type="Gene3D" id="2.30.40.10">
    <property type="entry name" value="Urease, subunit C, domain 1"/>
    <property type="match status" value="1"/>
</dbReference>